<feature type="compositionally biased region" description="Acidic residues" evidence="1">
    <location>
        <begin position="124"/>
        <end position="133"/>
    </location>
</feature>
<reference evidence="3" key="2">
    <citation type="submission" date="2015-01" db="EMBL/GenBank/DDBJ databases">
        <title>Evolutionary Origins and Diversification of the Mycorrhizal Mutualists.</title>
        <authorList>
            <consortium name="DOE Joint Genome Institute"/>
            <consortium name="Mycorrhizal Genomics Consortium"/>
            <person name="Kohler A."/>
            <person name="Kuo A."/>
            <person name="Nagy L.G."/>
            <person name="Floudas D."/>
            <person name="Copeland A."/>
            <person name="Barry K.W."/>
            <person name="Cichocki N."/>
            <person name="Veneault-Fourrey C."/>
            <person name="LaButti K."/>
            <person name="Lindquist E.A."/>
            <person name="Lipzen A."/>
            <person name="Lundell T."/>
            <person name="Morin E."/>
            <person name="Murat C."/>
            <person name="Riley R."/>
            <person name="Ohm R."/>
            <person name="Sun H."/>
            <person name="Tunlid A."/>
            <person name="Henrissat B."/>
            <person name="Grigoriev I.V."/>
            <person name="Hibbett D.S."/>
            <person name="Martin F."/>
        </authorList>
    </citation>
    <scope>NUCLEOTIDE SEQUENCE [LARGE SCALE GENOMIC DNA]</scope>
    <source>
        <strain evidence="3">F 1598</strain>
    </source>
</reference>
<feature type="region of interest" description="Disordered" evidence="1">
    <location>
        <begin position="44"/>
        <end position="133"/>
    </location>
</feature>
<dbReference type="Proteomes" id="UP000054166">
    <property type="component" value="Unassembled WGS sequence"/>
</dbReference>
<feature type="compositionally biased region" description="Acidic residues" evidence="1">
    <location>
        <begin position="67"/>
        <end position="90"/>
    </location>
</feature>
<evidence type="ECO:0000313" key="3">
    <source>
        <dbReference type="Proteomes" id="UP000054166"/>
    </source>
</evidence>
<evidence type="ECO:0000313" key="2">
    <source>
        <dbReference type="EMBL" id="KIM82040.1"/>
    </source>
</evidence>
<dbReference type="AlphaFoldDB" id="A0A0C3FBG5"/>
<reference evidence="2 3" key="1">
    <citation type="submission" date="2014-04" db="EMBL/GenBank/DDBJ databases">
        <authorList>
            <consortium name="DOE Joint Genome Institute"/>
            <person name="Kuo A."/>
            <person name="Tarkka M."/>
            <person name="Buscot F."/>
            <person name="Kohler A."/>
            <person name="Nagy L.G."/>
            <person name="Floudas D."/>
            <person name="Copeland A."/>
            <person name="Barry K.W."/>
            <person name="Cichocki N."/>
            <person name="Veneault-Fourrey C."/>
            <person name="LaButti K."/>
            <person name="Lindquist E.A."/>
            <person name="Lipzen A."/>
            <person name="Lundell T."/>
            <person name="Morin E."/>
            <person name="Murat C."/>
            <person name="Sun H."/>
            <person name="Tunlid A."/>
            <person name="Henrissat B."/>
            <person name="Grigoriev I.V."/>
            <person name="Hibbett D.S."/>
            <person name="Martin F."/>
            <person name="Nordberg H.P."/>
            <person name="Cantor M.N."/>
            <person name="Hua S.X."/>
        </authorList>
    </citation>
    <scope>NUCLEOTIDE SEQUENCE [LARGE SCALE GENOMIC DNA]</scope>
    <source>
        <strain evidence="2 3">F 1598</strain>
    </source>
</reference>
<name>A0A0C3FBG5_PILCF</name>
<protein>
    <submittedName>
        <fullName evidence="2">Uncharacterized protein</fullName>
    </submittedName>
</protein>
<dbReference type="InParanoid" id="A0A0C3FBG5"/>
<proteinExistence type="predicted"/>
<gene>
    <name evidence="2" type="ORF">PILCRDRAFT_8273</name>
</gene>
<accession>A0A0C3FBG5</accession>
<sequence length="133" mass="15068">MVERDMLMRYHGGGIGHQLPCNTIEVTEKDADWEDILNDKDSEIVANDPELNQDIDKNDKTKQVSILEEEGVEEDEEIEEVRDSDEEEDYSYQSKGEVEAEEDKASTDEQSGEDDGLGAKDREDPDDLDDNGK</sequence>
<dbReference type="EMBL" id="KN832996">
    <property type="protein sequence ID" value="KIM82040.1"/>
    <property type="molecule type" value="Genomic_DNA"/>
</dbReference>
<organism evidence="2 3">
    <name type="scientific">Piloderma croceum (strain F 1598)</name>
    <dbReference type="NCBI Taxonomy" id="765440"/>
    <lineage>
        <taxon>Eukaryota</taxon>
        <taxon>Fungi</taxon>
        <taxon>Dikarya</taxon>
        <taxon>Basidiomycota</taxon>
        <taxon>Agaricomycotina</taxon>
        <taxon>Agaricomycetes</taxon>
        <taxon>Agaricomycetidae</taxon>
        <taxon>Atheliales</taxon>
        <taxon>Atheliaceae</taxon>
        <taxon>Piloderma</taxon>
    </lineage>
</organism>
<keyword evidence="3" id="KW-1185">Reference proteome</keyword>
<dbReference type="HOGENOM" id="CLU_1907467_0_0_1"/>
<evidence type="ECO:0000256" key="1">
    <source>
        <dbReference type="SAM" id="MobiDB-lite"/>
    </source>
</evidence>